<feature type="transmembrane region" description="Helical" evidence="9">
    <location>
        <begin position="158"/>
        <end position="182"/>
    </location>
</feature>
<evidence type="ECO:0000256" key="1">
    <source>
        <dbReference type="ARBA" id="ARBA00004651"/>
    </source>
</evidence>
<proteinExistence type="predicted"/>
<feature type="transmembrane region" description="Helical" evidence="9">
    <location>
        <begin position="240"/>
        <end position="261"/>
    </location>
</feature>
<gene>
    <name evidence="10" type="ORF">GCM10009755_13500</name>
</gene>
<evidence type="ECO:0000256" key="2">
    <source>
        <dbReference type="ARBA" id="ARBA00022475"/>
    </source>
</evidence>
<dbReference type="RefSeq" id="WP_344308171.1">
    <property type="nucleotide sequence ID" value="NZ_BAAANO010000013.1"/>
</dbReference>
<keyword evidence="2" id="KW-1003">Cell membrane</keyword>
<evidence type="ECO:0000256" key="9">
    <source>
        <dbReference type="SAM" id="Phobius"/>
    </source>
</evidence>
<sequence>MGRLAGLLARTALLVSLLTLAARAVGFLRWLVFSPTVGAGVVGTAYQSANQVPNILFEVVAGGALAGAVVPLLAGPLAKADTRQVSRIASALLGWALLVTVPLAVAVVACARPLAAVLVPDPAATEVAAAFLVMFAVQLPFYGVGAVLTGVLQAHRRFLWPAFVPLLSSLVVIGTYLGYGMLPSGPDSSPPSSLALLGWGTTCGVLALSLPLVLPTRRVGVRLRPTLRFPAGVAVRARRLASAGVVALLVQQAAVLVTMLVANRVGGTGVYVVFSYIQAVYLLPYAVLVVPVVTIAFQQLSAQLAAAGAGQESVAEASRTVSRTTDRVLWLGLTGAVVLVCAAGPLEDFFTGIDRAAASSEVPFAAMASGVVLMALAVPGWCLVNWGQRIFFAHERSRFAAFGPVLGWVIVVLVALGGGAWVARANTVAATDSPGATLLVIAGAHALGMTIAGVLAVVLVRTVLGLGSLRRTGLVAVALLVCAALAVAASTGAAGVLGAVPGLPPLLGHVVRGILLALVGVAVMAVPVLLARRKNAPEDRPSAADSSVDFERDATGE</sequence>
<feature type="transmembrane region" description="Helical" evidence="9">
    <location>
        <begin position="194"/>
        <end position="214"/>
    </location>
</feature>
<protein>
    <submittedName>
        <fullName evidence="10">Lipid II flippase MurJ</fullName>
    </submittedName>
</protein>
<feature type="transmembrane region" description="Helical" evidence="9">
    <location>
        <begin position="435"/>
        <end position="460"/>
    </location>
</feature>
<dbReference type="PRINTS" id="PR01806">
    <property type="entry name" value="VIRFACTRMVIN"/>
</dbReference>
<keyword evidence="6 9" id="KW-1133">Transmembrane helix</keyword>
<comment type="subcellular location">
    <subcellularLocation>
        <location evidence="1">Cell membrane</location>
        <topology evidence="1">Multi-pass membrane protein</topology>
    </subcellularLocation>
</comment>
<evidence type="ECO:0000256" key="7">
    <source>
        <dbReference type="ARBA" id="ARBA00023136"/>
    </source>
</evidence>
<accession>A0ABP5EQQ7</accession>
<evidence type="ECO:0000313" key="11">
    <source>
        <dbReference type="Proteomes" id="UP001500755"/>
    </source>
</evidence>
<evidence type="ECO:0000256" key="5">
    <source>
        <dbReference type="ARBA" id="ARBA00022984"/>
    </source>
</evidence>
<evidence type="ECO:0000256" key="6">
    <source>
        <dbReference type="ARBA" id="ARBA00022989"/>
    </source>
</evidence>
<comment type="caution">
    <text evidence="10">The sequence shown here is derived from an EMBL/GenBank/DDBJ whole genome shotgun (WGS) entry which is preliminary data.</text>
</comment>
<keyword evidence="7 9" id="KW-0472">Membrane</keyword>
<dbReference type="InterPro" id="IPR051050">
    <property type="entry name" value="Lipid_II_flippase_MurJ/MviN"/>
</dbReference>
<keyword evidence="5" id="KW-0573">Peptidoglycan synthesis</keyword>
<reference evidence="11" key="1">
    <citation type="journal article" date="2019" name="Int. J. Syst. Evol. Microbiol.">
        <title>The Global Catalogue of Microorganisms (GCM) 10K type strain sequencing project: providing services to taxonomists for standard genome sequencing and annotation.</title>
        <authorList>
            <consortium name="The Broad Institute Genomics Platform"/>
            <consortium name="The Broad Institute Genome Sequencing Center for Infectious Disease"/>
            <person name="Wu L."/>
            <person name="Ma J."/>
        </authorList>
    </citation>
    <scope>NUCLEOTIDE SEQUENCE [LARGE SCALE GENOMIC DNA]</scope>
    <source>
        <strain evidence="11">JCM 14546</strain>
    </source>
</reference>
<evidence type="ECO:0000313" key="10">
    <source>
        <dbReference type="EMBL" id="GAA2005196.1"/>
    </source>
</evidence>
<dbReference type="PANTHER" id="PTHR47019">
    <property type="entry name" value="LIPID II FLIPPASE MURJ"/>
    <property type="match status" value="1"/>
</dbReference>
<feature type="transmembrane region" description="Helical" evidence="9">
    <location>
        <begin position="366"/>
        <end position="387"/>
    </location>
</feature>
<feature type="region of interest" description="Disordered" evidence="8">
    <location>
        <begin position="537"/>
        <end position="557"/>
    </location>
</feature>
<feature type="transmembrane region" description="Helical" evidence="9">
    <location>
        <begin position="506"/>
        <end position="530"/>
    </location>
</feature>
<dbReference type="Proteomes" id="UP001500755">
    <property type="component" value="Unassembled WGS sequence"/>
</dbReference>
<feature type="transmembrane region" description="Helical" evidence="9">
    <location>
        <begin position="273"/>
        <end position="297"/>
    </location>
</feature>
<organism evidence="10 11">
    <name type="scientific">Brevibacterium samyangense</name>
    <dbReference type="NCBI Taxonomy" id="366888"/>
    <lineage>
        <taxon>Bacteria</taxon>
        <taxon>Bacillati</taxon>
        <taxon>Actinomycetota</taxon>
        <taxon>Actinomycetes</taxon>
        <taxon>Micrococcales</taxon>
        <taxon>Brevibacteriaceae</taxon>
        <taxon>Brevibacterium</taxon>
    </lineage>
</organism>
<feature type="transmembrane region" description="Helical" evidence="9">
    <location>
        <begin position="127"/>
        <end position="151"/>
    </location>
</feature>
<feature type="transmembrane region" description="Helical" evidence="9">
    <location>
        <begin position="399"/>
        <end position="423"/>
    </location>
</feature>
<keyword evidence="3 9" id="KW-0812">Transmembrane</keyword>
<dbReference type="EMBL" id="BAAANO010000013">
    <property type="protein sequence ID" value="GAA2005196.1"/>
    <property type="molecule type" value="Genomic_DNA"/>
</dbReference>
<feature type="transmembrane region" description="Helical" evidence="9">
    <location>
        <begin position="90"/>
        <end position="115"/>
    </location>
</feature>
<evidence type="ECO:0000256" key="8">
    <source>
        <dbReference type="SAM" id="MobiDB-lite"/>
    </source>
</evidence>
<dbReference type="PANTHER" id="PTHR47019:SF1">
    <property type="entry name" value="LIPID II FLIPPASE MURJ"/>
    <property type="match status" value="1"/>
</dbReference>
<keyword evidence="11" id="KW-1185">Reference proteome</keyword>
<dbReference type="InterPro" id="IPR004268">
    <property type="entry name" value="MurJ"/>
</dbReference>
<evidence type="ECO:0000256" key="3">
    <source>
        <dbReference type="ARBA" id="ARBA00022692"/>
    </source>
</evidence>
<evidence type="ECO:0000256" key="4">
    <source>
        <dbReference type="ARBA" id="ARBA00022960"/>
    </source>
</evidence>
<name>A0ABP5EQQ7_9MICO</name>
<feature type="transmembrane region" description="Helical" evidence="9">
    <location>
        <begin position="472"/>
        <end position="500"/>
    </location>
</feature>
<dbReference type="Pfam" id="PF03023">
    <property type="entry name" value="MurJ"/>
    <property type="match status" value="1"/>
</dbReference>
<keyword evidence="4" id="KW-0133">Cell shape</keyword>
<feature type="transmembrane region" description="Helical" evidence="9">
    <location>
        <begin position="328"/>
        <end position="346"/>
    </location>
</feature>
<feature type="transmembrane region" description="Helical" evidence="9">
    <location>
        <begin position="55"/>
        <end position="78"/>
    </location>
</feature>